<keyword evidence="1" id="KW-1133">Transmembrane helix</keyword>
<dbReference type="EMBL" id="PXOF01000060">
    <property type="protein sequence ID" value="RGP69536.1"/>
    <property type="molecule type" value="Genomic_DNA"/>
</dbReference>
<evidence type="ECO:0000313" key="3">
    <source>
        <dbReference type="Proteomes" id="UP000266152"/>
    </source>
</evidence>
<reference evidence="2 3" key="1">
    <citation type="journal article" date="2018" name="PLoS Pathog.">
        <title>Evolution of structural diversity of trichothecenes, a family of toxins produced by plant pathogenic and entomopathogenic fungi.</title>
        <authorList>
            <person name="Proctor R.H."/>
            <person name="McCormick S.P."/>
            <person name="Kim H.S."/>
            <person name="Cardoza R.E."/>
            <person name="Stanley A.M."/>
            <person name="Lindo L."/>
            <person name="Kelly A."/>
            <person name="Brown D.W."/>
            <person name="Lee T."/>
            <person name="Vaughan M.M."/>
            <person name="Alexander N.J."/>
            <person name="Busman M."/>
            <person name="Gutierrez S."/>
        </authorList>
    </citation>
    <scope>NUCLEOTIDE SEQUENCE [LARGE SCALE GENOMIC DNA]</scope>
    <source>
        <strain evidence="2 3">NRRL 3299</strain>
    </source>
</reference>
<dbReference type="AlphaFoldDB" id="A0A395SAU1"/>
<feature type="transmembrane region" description="Helical" evidence="1">
    <location>
        <begin position="18"/>
        <end position="38"/>
    </location>
</feature>
<name>A0A395SAU1_FUSSP</name>
<feature type="transmembrane region" description="Helical" evidence="1">
    <location>
        <begin position="347"/>
        <end position="366"/>
    </location>
</feature>
<feature type="transmembrane region" description="Helical" evidence="1">
    <location>
        <begin position="225"/>
        <end position="248"/>
    </location>
</feature>
<feature type="transmembrane region" description="Helical" evidence="1">
    <location>
        <begin position="125"/>
        <end position="145"/>
    </location>
</feature>
<proteinExistence type="predicted"/>
<protein>
    <submittedName>
        <fullName evidence="2">Uncharacterized protein</fullName>
    </submittedName>
</protein>
<feature type="transmembrane region" description="Helical" evidence="1">
    <location>
        <begin position="317"/>
        <end position="341"/>
    </location>
</feature>
<keyword evidence="1" id="KW-0472">Membrane</keyword>
<keyword evidence="1" id="KW-0812">Transmembrane</keyword>
<comment type="caution">
    <text evidence="2">The sequence shown here is derived from an EMBL/GenBank/DDBJ whole genome shotgun (WGS) entry which is preliminary data.</text>
</comment>
<accession>A0A395SAU1</accession>
<evidence type="ECO:0000256" key="1">
    <source>
        <dbReference type="SAM" id="Phobius"/>
    </source>
</evidence>
<dbReference type="STRING" id="5514.A0A395SAU1"/>
<evidence type="ECO:0000313" key="2">
    <source>
        <dbReference type="EMBL" id="RGP69536.1"/>
    </source>
</evidence>
<feature type="transmembrane region" description="Helical" evidence="1">
    <location>
        <begin position="165"/>
        <end position="183"/>
    </location>
</feature>
<keyword evidence="3" id="KW-1185">Reference proteome</keyword>
<gene>
    <name evidence="2" type="ORF">FSPOR_4640</name>
</gene>
<sequence>MDTIENCPEGETRGATELVVRLIVVHLIALVAFCHFQSLRNERLVTIEPVLFLLAPFIVVVQTAVGLVVIHYCFIDSLVRSSRSWSSHISTYAHRWNILFATKPPPEPEKEEDHRRKPGEAWLNLGRLLVMSGLLFQFIATIFLYRRRWNLYGWESLSIVDHRTFELAVGGATTTFLSILLVLRLPGFVEAPLISYTQEHGTTPEQMLLFCRGDTRRCPQWYAPLYISTCVSATTATTWLLCVFSSTYEGELRWLGHVVYLHTLVFEAFNERLGLNVSVLTYYLLSCMFFILWMEIAKILKRVTNLVISDFERKHPWVAWPVLVIVGTALFSFFFVFMLLIITCISLLGFAILPAMLSGPLSIGWVKGLETQNMFSQVPFGTRDEGISCLLLWKDPVAEYLWSLV</sequence>
<dbReference type="Proteomes" id="UP000266152">
    <property type="component" value="Unassembled WGS sequence"/>
</dbReference>
<feature type="transmembrane region" description="Helical" evidence="1">
    <location>
        <begin position="50"/>
        <end position="75"/>
    </location>
</feature>
<feature type="transmembrane region" description="Helical" evidence="1">
    <location>
        <begin position="273"/>
        <end position="296"/>
    </location>
</feature>
<organism evidence="2 3">
    <name type="scientific">Fusarium sporotrichioides</name>
    <dbReference type="NCBI Taxonomy" id="5514"/>
    <lineage>
        <taxon>Eukaryota</taxon>
        <taxon>Fungi</taxon>
        <taxon>Dikarya</taxon>
        <taxon>Ascomycota</taxon>
        <taxon>Pezizomycotina</taxon>
        <taxon>Sordariomycetes</taxon>
        <taxon>Hypocreomycetidae</taxon>
        <taxon>Hypocreales</taxon>
        <taxon>Nectriaceae</taxon>
        <taxon>Fusarium</taxon>
    </lineage>
</organism>